<reference evidence="2 3" key="1">
    <citation type="submission" date="2015-08" db="EMBL/GenBank/DDBJ databases">
        <title>Next Generation Sequencing and Analysis of the Genome of Puccinia sorghi L Schw, the Causal Agent of Maize Common Rust.</title>
        <authorList>
            <person name="Rochi L."/>
            <person name="Burguener G."/>
            <person name="Darino M."/>
            <person name="Turjanski A."/>
            <person name="Kreff E."/>
            <person name="Dieguez M.J."/>
            <person name="Sacco F."/>
        </authorList>
    </citation>
    <scope>NUCLEOTIDE SEQUENCE [LARGE SCALE GENOMIC DNA]</scope>
    <source>
        <strain evidence="2 3">RO10H11247</strain>
    </source>
</reference>
<proteinExistence type="predicted"/>
<dbReference type="EMBL" id="LAVV01009867">
    <property type="protein sequence ID" value="KNZ49875.1"/>
    <property type="molecule type" value="Genomic_DNA"/>
</dbReference>
<dbReference type="VEuPathDB" id="FungiDB:VP01_472g2"/>
<dbReference type="OrthoDB" id="1432677at2759"/>
<keyword evidence="3" id="KW-1185">Reference proteome</keyword>
<evidence type="ECO:0000313" key="2">
    <source>
        <dbReference type="EMBL" id="KNZ49875.1"/>
    </source>
</evidence>
<feature type="region of interest" description="Disordered" evidence="1">
    <location>
        <begin position="60"/>
        <end position="81"/>
    </location>
</feature>
<feature type="compositionally biased region" description="Pro residues" evidence="1">
    <location>
        <begin position="65"/>
        <end position="81"/>
    </location>
</feature>
<dbReference type="Proteomes" id="UP000037035">
    <property type="component" value="Unassembled WGS sequence"/>
</dbReference>
<evidence type="ECO:0000313" key="3">
    <source>
        <dbReference type="Proteomes" id="UP000037035"/>
    </source>
</evidence>
<gene>
    <name evidence="2" type="ORF">VP01_472g2</name>
</gene>
<sequence length="106" mass="11625">MQEFNSHACTIGWADAPLMSLYQHGLKENVQLAVVMSNIKFTSLRTMQAMALKAGQTIEGFRMANPPPSPPLAPAPQPPTPMQCLSLPTWWPTQPTLRCQAQLPAP</sequence>
<evidence type="ECO:0000256" key="1">
    <source>
        <dbReference type="SAM" id="MobiDB-lite"/>
    </source>
</evidence>
<name>A0A0L6UPY1_9BASI</name>
<protein>
    <submittedName>
        <fullName evidence="2">Uncharacterized protein</fullName>
    </submittedName>
</protein>
<comment type="caution">
    <text evidence="2">The sequence shown here is derived from an EMBL/GenBank/DDBJ whole genome shotgun (WGS) entry which is preliminary data.</text>
</comment>
<organism evidence="2 3">
    <name type="scientific">Puccinia sorghi</name>
    <dbReference type="NCBI Taxonomy" id="27349"/>
    <lineage>
        <taxon>Eukaryota</taxon>
        <taxon>Fungi</taxon>
        <taxon>Dikarya</taxon>
        <taxon>Basidiomycota</taxon>
        <taxon>Pucciniomycotina</taxon>
        <taxon>Pucciniomycetes</taxon>
        <taxon>Pucciniales</taxon>
        <taxon>Pucciniaceae</taxon>
        <taxon>Puccinia</taxon>
    </lineage>
</organism>
<dbReference type="AlphaFoldDB" id="A0A0L6UPY1"/>
<accession>A0A0L6UPY1</accession>
<feature type="non-terminal residue" evidence="2">
    <location>
        <position position="106"/>
    </location>
</feature>